<dbReference type="AlphaFoldDB" id="A0A937W2S0"/>
<dbReference type="InterPro" id="IPR020539">
    <property type="entry name" value="RNase_P_CS"/>
</dbReference>
<dbReference type="InterPro" id="IPR000100">
    <property type="entry name" value="RNase_P"/>
</dbReference>
<evidence type="ECO:0000256" key="7">
    <source>
        <dbReference type="HAMAP-Rule" id="MF_00227"/>
    </source>
</evidence>
<evidence type="ECO:0000256" key="8">
    <source>
        <dbReference type="NCBIfam" id="TIGR00188"/>
    </source>
</evidence>
<dbReference type="HAMAP" id="MF_00227">
    <property type="entry name" value="RNase_P"/>
    <property type="match status" value="1"/>
</dbReference>
<keyword evidence="5 7" id="KW-0378">Hydrolase</keyword>
<dbReference type="EMBL" id="VGLS01000708">
    <property type="protein sequence ID" value="MBM3225858.1"/>
    <property type="molecule type" value="Genomic_DNA"/>
</dbReference>
<dbReference type="GO" id="GO:0000049">
    <property type="term" value="F:tRNA binding"/>
    <property type="evidence" value="ECO:0007669"/>
    <property type="project" value="UniProtKB-UniRule"/>
</dbReference>
<comment type="similarity">
    <text evidence="7">Belongs to the RnpA family.</text>
</comment>
<name>A0A937W2S0_UNCTE</name>
<dbReference type="GO" id="GO:0001682">
    <property type="term" value="P:tRNA 5'-leader removal"/>
    <property type="evidence" value="ECO:0007669"/>
    <property type="project" value="UniProtKB-UniRule"/>
</dbReference>
<keyword evidence="6 7" id="KW-0694">RNA-binding</keyword>
<dbReference type="SUPFAM" id="SSF54211">
    <property type="entry name" value="Ribosomal protein S5 domain 2-like"/>
    <property type="match status" value="1"/>
</dbReference>
<comment type="function">
    <text evidence="1 7">RNaseP catalyzes the removal of the 5'-leader sequence from pre-tRNA to produce the mature 5'-terminus. It can also cleave other RNA substrates such as 4.5S RNA. The protein component plays an auxiliary but essential role in vivo by binding to the 5'-leader sequence and broadening the substrate specificity of the ribozyme.</text>
</comment>
<evidence type="ECO:0000256" key="1">
    <source>
        <dbReference type="ARBA" id="ARBA00002663"/>
    </source>
</evidence>
<dbReference type="PROSITE" id="PS00648">
    <property type="entry name" value="RIBONUCLEASE_P"/>
    <property type="match status" value="1"/>
</dbReference>
<keyword evidence="2 7" id="KW-0819">tRNA processing</keyword>
<evidence type="ECO:0000256" key="3">
    <source>
        <dbReference type="ARBA" id="ARBA00022722"/>
    </source>
</evidence>
<dbReference type="InterPro" id="IPR014721">
    <property type="entry name" value="Ribsml_uS5_D2-typ_fold_subgr"/>
</dbReference>
<dbReference type="GO" id="GO:0004526">
    <property type="term" value="F:ribonuclease P activity"/>
    <property type="evidence" value="ECO:0007669"/>
    <property type="project" value="UniProtKB-UniRule"/>
</dbReference>
<dbReference type="PANTHER" id="PTHR33992">
    <property type="entry name" value="RIBONUCLEASE P PROTEIN COMPONENT"/>
    <property type="match status" value="1"/>
</dbReference>
<evidence type="ECO:0000256" key="4">
    <source>
        <dbReference type="ARBA" id="ARBA00022759"/>
    </source>
</evidence>
<dbReference type="GO" id="GO:0042781">
    <property type="term" value="F:3'-tRNA processing endoribonuclease activity"/>
    <property type="evidence" value="ECO:0007669"/>
    <property type="project" value="TreeGrafter"/>
</dbReference>
<comment type="caution">
    <text evidence="9">The sequence shown here is derived from an EMBL/GenBank/DDBJ whole genome shotgun (WGS) entry which is preliminary data.</text>
</comment>
<comment type="catalytic activity">
    <reaction evidence="7">
        <text>Endonucleolytic cleavage of RNA, removing 5'-extranucleotides from tRNA precursor.</text>
        <dbReference type="EC" id="3.1.26.5"/>
    </reaction>
</comment>
<dbReference type="PANTHER" id="PTHR33992:SF1">
    <property type="entry name" value="RIBONUCLEASE P PROTEIN COMPONENT"/>
    <property type="match status" value="1"/>
</dbReference>
<dbReference type="Gene3D" id="3.30.230.10">
    <property type="match status" value="1"/>
</dbReference>
<sequence>MGDQRLRPVERLRCPRAYQRVFEHGEKLVGPLFILYVLPTSESYSRLGMAVSKRVGNAVVRNRIKRYLRETFRHHKVLLLTPCDLVCVARRDAAGAPLALYIQQFLQLLQRSRQCLGQ</sequence>
<accession>A0A937W2S0</accession>
<evidence type="ECO:0000256" key="5">
    <source>
        <dbReference type="ARBA" id="ARBA00022801"/>
    </source>
</evidence>
<dbReference type="EC" id="3.1.26.5" evidence="7 8"/>
<protein>
    <recommendedName>
        <fullName evidence="7 8">Ribonuclease P protein component</fullName>
        <shortName evidence="7">RNase P protein</shortName>
        <shortName evidence="7">RNaseP protein</shortName>
        <ecNumber evidence="7 8">3.1.26.5</ecNumber>
    </recommendedName>
    <alternativeName>
        <fullName evidence="7">Protein C5</fullName>
    </alternativeName>
</protein>
<dbReference type="NCBIfam" id="TIGR00188">
    <property type="entry name" value="rnpA"/>
    <property type="match status" value="1"/>
</dbReference>
<reference evidence="9" key="1">
    <citation type="submission" date="2019-03" db="EMBL/GenBank/DDBJ databases">
        <title>Lake Tanganyika Metagenome-Assembled Genomes (MAGs).</title>
        <authorList>
            <person name="Tran P."/>
        </authorList>
    </citation>
    <scope>NUCLEOTIDE SEQUENCE</scope>
    <source>
        <strain evidence="9">K_DeepCast_65m_m2_066</strain>
    </source>
</reference>
<dbReference type="InterPro" id="IPR020568">
    <property type="entry name" value="Ribosomal_Su5_D2-typ_SF"/>
</dbReference>
<dbReference type="GO" id="GO:0030677">
    <property type="term" value="C:ribonuclease P complex"/>
    <property type="evidence" value="ECO:0007669"/>
    <property type="project" value="TreeGrafter"/>
</dbReference>
<dbReference type="Proteomes" id="UP000712673">
    <property type="component" value="Unassembled WGS sequence"/>
</dbReference>
<keyword evidence="3 7" id="KW-0540">Nuclease</keyword>
<dbReference type="Pfam" id="PF00825">
    <property type="entry name" value="Ribonuclease_P"/>
    <property type="match status" value="1"/>
</dbReference>
<keyword evidence="4 7" id="KW-0255">Endonuclease</keyword>
<organism evidence="9 10">
    <name type="scientific">Tectimicrobiota bacterium</name>
    <dbReference type="NCBI Taxonomy" id="2528274"/>
    <lineage>
        <taxon>Bacteria</taxon>
        <taxon>Pseudomonadati</taxon>
        <taxon>Nitrospinota/Tectimicrobiota group</taxon>
        <taxon>Candidatus Tectimicrobiota</taxon>
    </lineage>
</organism>
<evidence type="ECO:0000256" key="2">
    <source>
        <dbReference type="ARBA" id="ARBA00022694"/>
    </source>
</evidence>
<evidence type="ECO:0000256" key="6">
    <source>
        <dbReference type="ARBA" id="ARBA00022884"/>
    </source>
</evidence>
<gene>
    <name evidence="7 9" type="primary">rnpA</name>
    <name evidence="9" type="ORF">FJZ47_18960</name>
</gene>
<comment type="subunit">
    <text evidence="7">Consists of a catalytic RNA component (M1 or rnpB) and a protein subunit.</text>
</comment>
<evidence type="ECO:0000313" key="10">
    <source>
        <dbReference type="Proteomes" id="UP000712673"/>
    </source>
</evidence>
<proteinExistence type="inferred from homology"/>
<evidence type="ECO:0000313" key="9">
    <source>
        <dbReference type="EMBL" id="MBM3225858.1"/>
    </source>
</evidence>